<evidence type="ECO:0000256" key="1">
    <source>
        <dbReference type="PROSITE-ProRule" id="PRU00221"/>
    </source>
</evidence>
<dbReference type="SUPFAM" id="SSF50978">
    <property type="entry name" value="WD40 repeat-like"/>
    <property type="match status" value="1"/>
</dbReference>
<dbReference type="Proteomes" id="UP001428290">
    <property type="component" value="Unassembled WGS sequence"/>
</dbReference>
<feature type="repeat" description="WD" evidence="1">
    <location>
        <begin position="286"/>
        <end position="318"/>
    </location>
</feature>
<comment type="caution">
    <text evidence="2">The sequence shown here is derived from an EMBL/GenBank/DDBJ whole genome shotgun (WGS) entry which is preliminary data.</text>
</comment>
<dbReference type="PROSITE" id="PS50294">
    <property type="entry name" value="WD_REPEATS_REGION"/>
    <property type="match status" value="1"/>
</dbReference>
<dbReference type="InterPro" id="IPR036322">
    <property type="entry name" value="WD40_repeat_dom_sf"/>
</dbReference>
<dbReference type="EMBL" id="BAABRU010000037">
    <property type="protein sequence ID" value="GAA5531224.1"/>
    <property type="molecule type" value="Genomic_DNA"/>
</dbReference>
<dbReference type="Pfam" id="PF00400">
    <property type="entry name" value="WD40"/>
    <property type="match status" value="2"/>
</dbReference>
<proteinExistence type="predicted"/>
<sequence length="369" mass="40117">MNDDQRSAQYHPITPATGLAIQHLGQLGHTDSFSYPKHVQWHPTAPLLALSYPLNDPAGTARLALWTPWGTCRSTITETDARRTGLPIYSVGWSVDGQVMAYGFKAIQVTPADTRTQQILPGTRLLWSPSGHVLATTDTTRVILWDLDRGQTTMLPESAGIQLGWNPTFCWVDATTVRGATQTHISTWDHGGNHTTRTALAAPFSPSSMSQAIPTWSPGGHALALWTDTAVAIMHADGSVQAVVPSGTTACFRSPVAWHPTGTSLATIDDWDVQLWDVGGTRITTFVGTHYGVACLAWSPDGQILATGSWDSTICLWSQDGVLLQTVFTAPTRRSMRAVFLLDWSPDSRYLVASLRDCTIQVYAIPIPE</sequence>
<evidence type="ECO:0000313" key="3">
    <source>
        <dbReference type="Proteomes" id="UP001428290"/>
    </source>
</evidence>
<dbReference type="PROSITE" id="PS50082">
    <property type="entry name" value="WD_REPEATS_2"/>
    <property type="match status" value="1"/>
</dbReference>
<keyword evidence="3" id="KW-1185">Reference proteome</keyword>
<evidence type="ECO:0000313" key="2">
    <source>
        <dbReference type="EMBL" id="GAA5531224.1"/>
    </source>
</evidence>
<dbReference type="PANTHER" id="PTHR19879">
    <property type="entry name" value="TRANSCRIPTION INITIATION FACTOR TFIID"/>
    <property type="match status" value="1"/>
</dbReference>
<reference evidence="2 3" key="1">
    <citation type="submission" date="2024-02" db="EMBL/GenBank/DDBJ databases">
        <title>Herpetosiphon gulosus NBRC 112829.</title>
        <authorList>
            <person name="Ichikawa N."/>
            <person name="Katano-Makiyama Y."/>
            <person name="Hidaka K."/>
        </authorList>
    </citation>
    <scope>NUCLEOTIDE SEQUENCE [LARGE SCALE GENOMIC DNA]</scope>
    <source>
        <strain evidence="2 3">NBRC 112829</strain>
    </source>
</reference>
<accession>A0ABP9X754</accession>
<name>A0ABP9X754_9CHLR</name>
<keyword evidence="1" id="KW-0853">WD repeat</keyword>
<organism evidence="2 3">
    <name type="scientific">Herpetosiphon gulosus</name>
    <dbReference type="NCBI Taxonomy" id="1973496"/>
    <lineage>
        <taxon>Bacteria</taxon>
        <taxon>Bacillati</taxon>
        <taxon>Chloroflexota</taxon>
        <taxon>Chloroflexia</taxon>
        <taxon>Herpetosiphonales</taxon>
        <taxon>Herpetosiphonaceae</taxon>
        <taxon>Herpetosiphon</taxon>
    </lineage>
</organism>
<dbReference type="InterPro" id="IPR001680">
    <property type="entry name" value="WD40_rpt"/>
</dbReference>
<dbReference type="Gene3D" id="2.130.10.10">
    <property type="entry name" value="YVTN repeat-like/Quinoprotein amine dehydrogenase"/>
    <property type="match status" value="2"/>
</dbReference>
<protein>
    <recommendedName>
        <fullName evidence="4">WD40 repeat domain-containing protein</fullName>
    </recommendedName>
</protein>
<dbReference type="PANTHER" id="PTHR19879:SF9">
    <property type="entry name" value="TRANSCRIPTION INITIATION FACTOR TFIID SUBUNIT 5"/>
    <property type="match status" value="1"/>
</dbReference>
<evidence type="ECO:0008006" key="4">
    <source>
        <dbReference type="Google" id="ProtNLM"/>
    </source>
</evidence>
<dbReference type="SMART" id="SM00320">
    <property type="entry name" value="WD40"/>
    <property type="match status" value="4"/>
</dbReference>
<gene>
    <name evidence="2" type="ORF">Hgul01_05049</name>
</gene>
<dbReference type="InterPro" id="IPR015943">
    <property type="entry name" value="WD40/YVTN_repeat-like_dom_sf"/>
</dbReference>